<name>A0A0A9A0W9_ARUDO</name>
<dbReference type="EMBL" id="GBRH01253154">
    <property type="protein sequence ID" value="JAD44741.1"/>
    <property type="molecule type" value="Transcribed_RNA"/>
</dbReference>
<organism evidence="1">
    <name type="scientific">Arundo donax</name>
    <name type="common">Giant reed</name>
    <name type="synonym">Donax arundinaceus</name>
    <dbReference type="NCBI Taxonomy" id="35708"/>
    <lineage>
        <taxon>Eukaryota</taxon>
        <taxon>Viridiplantae</taxon>
        <taxon>Streptophyta</taxon>
        <taxon>Embryophyta</taxon>
        <taxon>Tracheophyta</taxon>
        <taxon>Spermatophyta</taxon>
        <taxon>Magnoliopsida</taxon>
        <taxon>Liliopsida</taxon>
        <taxon>Poales</taxon>
        <taxon>Poaceae</taxon>
        <taxon>PACMAD clade</taxon>
        <taxon>Arundinoideae</taxon>
        <taxon>Arundineae</taxon>
        <taxon>Arundo</taxon>
    </lineage>
</organism>
<reference evidence="1" key="2">
    <citation type="journal article" date="2015" name="Data Brief">
        <title>Shoot transcriptome of the giant reed, Arundo donax.</title>
        <authorList>
            <person name="Barrero R.A."/>
            <person name="Guerrero F.D."/>
            <person name="Moolhuijzen P."/>
            <person name="Goolsby J.A."/>
            <person name="Tidwell J."/>
            <person name="Bellgard S.E."/>
            <person name="Bellgard M.I."/>
        </authorList>
    </citation>
    <scope>NUCLEOTIDE SEQUENCE</scope>
    <source>
        <tissue evidence="1">Shoot tissue taken approximately 20 cm above the soil surface</tissue>
    </source>
</reference>
<proteinExistence type="predicted"/>
<evidence type="ECO:0000313" key="1">
    <source>
        <dbReference type="EMBL" id="JAD44741.1"/>
    </source>
</evidence>
<accession>A0A0A9A0W9</accession>
<dbReference type="AlphaFoldDB" id="A0A0A9A0W9"/>
<reference evidence="1" key="1">
    <citation type="submission" date="2014-09" db="EMBL/GenBank/DDBJ databases">
        <authorList>
            <person name="Magalhaes I.L.F."/>
            <person name="Oliveira U."/>
            <person name="Santos F.R."/>
            <person name="Vidigal T.H.D.A."/>
            <person name="Brescovit A.D."/>
            <person name="Santos A.J."/>
        </authorList>
    </citation>
    <scope>NUCLEOTIDE SEQUENCE</scope>
    <source>
        <tissue evidence="1">Shoot tissue taken approximately 20 cm above the soil surface</tissue>
    </source>
</reference>
<protein>
    <submittedName>
        <fullName evidence="1">Uncharacterized protein</fullName>
    </submittedName>
</protein>
<sequence length="28" mass="3076">MTVNTAISQLLEVLENRGEPGTISEFIL</sequence>